<dbReference type="OMA" id="WEYNHEY"/>
<organism evidence="1 2">
    <name type="scientific">Ceratopteris richardii</name>
    <name type="common">Triangle waterfern</name>
    <dbReference type="NCBI Taxonomy" id="49495"/>
    <lineage>
        <taxon>Eukaryota</taxon>
        <taxon>Viridiplantae</taxon>
        <taxon>Streptophyta</taxon>
        <taxon>Embryophyta</taxon>
        <taxon>Tracheophyta</taxon>
        <taxon>Polypodiopsida</taxon>
        <taxon>Polypodiidae</taxon>
        <taxon>Polypodiales</taxon>
        <taxon>Pteridineae</taxon>
        <taxon>Pteridaceae</taxon>
        <taxon>Parkerioideae</taxon>
        <taxon>Ceratopteris</taxon>
    </lineage>
</organism>
<dbReference type="InterPro" id="IPR029052">
    <property type="entry name" value="Metallo-depent_PP-like"/>
</dbReference>
<dbReference type="Proteomes" id="UP000825935">
    <property type="component" value="Chromosome 17"/>
</dbReference>
<dbReference type="GO" id="GO:0016788">
    <property type="term" value="F:hydrolase activity, acting on ester bonds"/>
    <property type="evidence" value="ECO:0007669"/>
    <property type="project" value="TreeGrafter"/>
</dbReference>
<dbReference type="AlphaFoldDB" id="A0A8T2STU2"/>
<keyword evidence="2" id="KW-1185">Reference proteome</keyword>
<dbReference type="EMBL" id="CM035422">
    <property type="protein sequence ID" value="KAH7372633.1"/>
    <property type="molecule type" value="Genomic_DNA"/>
</dbReference>
<protein>
    <recommendedName>
        <fullName evidence="3">Calcineurin-like phosphoesterase domain-containing protein</fullName>
    </recommendedName>
</protein>
<reference evidence="1" key="1">
    <citation type="submission" date="2021-08" db="EMBL/GenBank/DDBJ databases">
        <title>WGS assembly of Ceratopteris richardii.</title>
        <authorList>
            <person name="Marchant D.B."/>
            <person name="Chen G."/>
            <person name="Jenkins J."/>
            <person name="Shu S."/>
            <person name="Leebens-Mack J."/>
            <person name="Grimwood J."/>
            <person name="Schmutz J."/>
            <person name="Soltis P."/>
            <person name="Soltis D."/>
            <person name="Chen Z.-H."/>
        </authorList>
    </citation>
    <scope>NUCLEOTIDE SEQUENCE</scope>
    <source>
        <strain evidence="1">Whitten #5841</strain>
        <tissue evidence="1">Leaf</tissue>
    </source>
</reference>
<sequence>MLFRGAQDFMAECLKLCSSDFPHDSRNLSEPSLILYFFDSGGGSYPKIFSLQYASWFQSLSNKLNPKQRIPELAFWHVPTHAYAKIAPHPGFPIEHPCVGSLNLEAVDPQVAELGFMDLILKRNSMKASFVGHNHGLDWCCPVESEGTMYLCFAKHTGYGGYGSWTRGARMIEVSEDPFTLRTYVLLEDGTVTSDLSLPILHDTY</sequence>
<comment type="caution">
    <text evidence="1">The sequence shown here is derived from an EMBL/GenBank/DDBJ whole genome shotgun (WGS) entry which is preliminary data.</text>
</comment>
<evidence type="ECO:0008006" key="3">
    <source>
        <dbReference type="Google" id="ProtNLM"/>
    </source>
</evidence>
<evidence type="ECO:0000313" key="2">
    <source>
        <dbReference type="Proteomes" id="UP000825935"/>
    </source>
</evidence>
<dbReference type="GO" id="GO:0005737">
    <property type="term" value="C:cytoplasm"/>
    <property type="evidence" value="ECO:0007669"/>
    <property type="project" value="TreeGrafter"/>
</dbReference>
<proteinExistence type="predicted"/>
<name>A0A8T2STU2_CERRI</name>
<dbReference type="OrthoDB" id="783096at2759"/>
<accession>A0A8T2STU2</accession>
<dbReference type="SUPFAM" id="SSF56300">
    <property type="entry name" value="Metallo-dependent phosphatases"/>
    <property type="match status" value="1"/>
</dbReference>
<evidence type="ECO:0000313" key="1">
    <source>
        <dbReference type="EMBL" id="KAH7372633.1"/>
    </source>
</evidence>
<dbReference type="PANTHER" id="PTHR32440:SF11">
    <property type="entry name" value="METALLOPHOSPHOESTERASE DOMAIN-CONTAINING PROTEIN"/>
    <property type="match status" value="1"/>
</dbReference>
<dbReference type="PANTHER" id="PTHR32440">
    <property type="entry name" value="PHOSPHATASE DCR2-RELATED-RELATED"/>
    <property type="match status" value="1"/>
</dbReference>
<gene>
    <name evidence="1" type="ORF">KP509_17G014000</name>
</gene>